<sequence>MRPDPTHGPIRPGFTIRCWLILAGRADGVPAGEGGRESLRGRAGGRRRRRRQPRDYNRDRVRSLTSAGGRWWMLEVATARAHEELGSIPLKVVQADCSAMASIEDCSFDTVLDTYGVCSFEDPVRALSEMARVCRPDGRVLLLEHGMASLGPLRALQAFFAEPWAWRHGCRCDFDILALVEASGRLEVARVERRTLGMTYVLVCKPRPGAAAPAATEVEDGEEETVRGPGGAGGAAADPPAAAGSSGPPATAEELGPRWHLGGRRRWAWQHDGGAANGWIEFGTGGALWTSFDKGRGDESWELRSDGQIVATFGRCHHVLALVPSTPDSAAPTFQLRERLMRDGSAVRNRGAGLRTRGLLLEPEPRAGGALPASEEA</sequence>
<protein>
    <recommendedName>
        <fullName evidence="5">Methyltransferase type 11 domain-containing protein</fullName>
    </recommendedName>
</protein>
<dbReference type="InterPro" id="IPR050508">
    <property type="entry name" value="Methyltransf_Superfamily"/>
</dbReference>
<evidence type="ECO:0000313" key="7">
    <source>
        <dbReference type="Proteomes" id="UP001189429"/>
    </source>
</evidence>
<evidence type="ECO:0000259" key="5">
    <source>
        <dbReference type="Pfam" id="PF08241"/>
    </source>
</evidence>
<keyword evidence="1" id="KW-0489">Methyltransferase</keyword>
<dbReference type="SUPFAM" id="SSF53335">
    <property type="entry name" value="S-adenosyl-L-methionine-dependent methyltransferases"/>
    <property type="match status" value="1"/>
</dbReference>
<accession>A0ABN9VQ97</accession>
<gene>
    <name evidence="6" type="ORF">PCOR1329_LOCUS59479</name>
</gene>
<dbReference type="Gene3D" id="3.40.50.150">
    <property type="entry name" value="Vaccinia Virus protein VP39"/>
    <property type="match status" value="1"/>
</dbReference>
<evidence type="ECO:0000256" key="3">
    <source>
        <dbReference type="ARBA" id="ARBA00022691"/>
    </source>
</evidence>
<feature type="compositionally biased region" description="Basic residues" evidence="4">
    <location>
        <begin position="43"/>
        <end position="52"/>
    </location>
</feature>
<dbReference type="EMBL" id="CAUYUJ010017416">
    <property type="protein sequence ID" value="CAK0874644.1"/>
    <property type="molecule type" value="Genomic_DNA"/>
</dbReference>
<dbReference type="PANTHER" id="PTHR42912">
    <property type="entry name" value="METHYLTRANSFERASE"/>
    <property type="match status" value="1"/>
</dbReference>
<comment type="caution">
    <text evidence="6">The sequence shown here is derived from an EMBL/GenBank/DDBJ whole genome shotgun (WGS) entry which is preliminary data.</text>
</comment>
<dbReference type="PROSITE" id="PS01184">
    <property type="entry name" value="UBIE_2"/>
    <property type="match status" value="1"/>
</dbReference>
<feature type="region of interest" description="Disordered" evidence="4">
    <location>
        <begin position="212"/>
        <end position="256"/>
    </location>
</feature>
<evidence type="ECO:0000313" key="6">
    <source>
        <dbReference type="EMBL" id="CAK0874644.1"/>
    </source>
</evidence>
<name>A0ABN9VQ97_9DINO</name>
<organism evidence="6 7">
    <name type="scientific">Prorocentrum cordatum</name>
    <dbReference type="NCBI Taxonomy" id="2364126"/>
    <lineage>
        <taxon>Eukaryota</taxon>
        <taxon>Sar</taxon>
        <taxon>Alveolata</taxon>
        <taxon>Dinophyceae</taxon>
        <taxon>Prorocentrales</taxon>
        <taxon>Prorocentraceae</taxon>
        <taxon>Prorocentrum</taxon>
    </lineage>
</organism>
<evidence type="ECO:0000256" key="2">
    <source>
        <dbReference type="ARBA" id="ARBA00022679"/>
    </source>
</evidence>
<dbReference type="PANTHER" id="PTHR42912:SF80">
    <property type="entry name" value="METHYLTRANSFERASE DOMAIN-CONTAINING PROTEIN"/>
    <property type="match status" value="1"/>
</dbReference>
<dbReference type="InterPro" id="IPR013216">
    <property type="entry name" value="Methyltransf_11"/>
</dbReference>
<dbReference type="Proteomes" id="UP001189429">
    <property type="component" value="Unassembled WGS sequence"/>
</dbReference>
<feature type="region of interest" description="Disordered" evidence="4">
    <location>
        <begin position="31"/>
        <end position="60"/>
    </location>
</feature>
<dbReference type="Pfam" id="PF08241">
    <property type="entry name" value="Methyltransf_11"/>
    <property type="match status" value="1"/>
</dbReference>
<keyword evidence="2" id="KW-0808">Transferase</keyword>
<dbReference type="CDD" id="cd02440">
    <property type="entry name" value="AdoMet_MTases"/>
    <property type="match status" value="1"/>
</dbReference>
<proteinExistence type="predicted"/>
<keyword evidence="3" id="KW-0949">S-adenosyl-L-methionine</keyword>
<keyword evidence="7" id="KW-1185">Reference proteome</keyword>
<feature type="compositionally biased region" description="Low complexity" evidence="4">
    <location>
        <begin position="235"/>
        <end position="250"/>
    </location>
</feature>
<reference evidence="6" key="1">
    <citation type="submission" date="2023-10" db="EMBL/GenBank/DDBJ databases">
        <authorList>
            <person name="Chen Y."/>
            <person name="Shah S."/>
            <person name="Dougan E. K."/>
            <person name="Thang M."/>
            <person name="Chan C."/>
        </authorList>
    </citation>
    <scope>NUCLEOTIDE SEQUENCE [LARGE SCALE GENOMIC DNA]</scope>
</reference>
<evidence type="ECO:0000256" key="4">
    <source>
        <dbReference type="SAM" id="MobiDB-lite"/>
    </source>
</evidence>
<feature type="region of interest" description="Disordered" evidence="4">
    <location>
        <begin position="357"/>
        <end position="377"/>
    </location>
</feature>
<feature type="domain" description="Methyltransferase type 11" evidence="5">
    <location>
        <begin position="73"/>
        <end position="141"/>
    </location>
</feature>
<evidence type="ECO:0000256" key="1">
    <source>
        <dbReference type="ARBA" id="ARBA00022603"/>
    </source>
</evidence>
<dbReference type="InterPro" id="IPR023576">
    <property type="entry name" value="UbiE/COQ5_MeTrFase_CS"/>
</dbReference>
<dbReference type="InterPro" id="IPR029063">
    <property type="entry name" value="SAM-dependent_MTases_sf"/>
</dbReference>